<dbReference type="RefSeq" id="WP_163673694.1">
    <property type="nucleotide sequence ID" value="NZ_JAAIYP010000004.1"/>
</dbReference>
<protein>
    <submittedName>
        <fullName evidence="2">Uncharacterized protein</fullName>
    </submittedName>
</protein>
<accession>A0A7C9URH8</accession>
<evidence type="ECO:0000256" key="1">
    <source>
        <dbReference type="SAM" id="SignalP"/>
    </source>
</evidence>
<sequence length="125" mass="13367">MAILSRRAFLAALPVLAAASSAQASGGGGNGEIYVKLPSIVIEFWDADGLFHTVNMELSAVFAEQTSINKKVSNEISQTLSAMTWEEFSRGNPAATIKAVALDAVRKDPNGAKCLEVLVLRLMMR</sequence>
<evidence type="ECO:0000313" key="2">
    <source>
        <dbReference type="EMBL" id="NFV78607.1"/>
    </source>
</evidence>
<reference evidence="2 3" key="1">
    <citation type="submission" date="2020-02" db="EMBL/GenBank/DDBJ databases">
        <authorList>
            <person name="Dziuba M."/>
            <person name="Kuznetsov B."/>
            <person name="Mardanov A."/>
            <person name="Ravin N."/>
            <person name="Grouzdev D."/>
        </authorList>
    </citation>
    <scope>NUCLEOTIDE SEQUENCE [LARGE SCALE GENOMIC DNA]</scope>
    <source>
        <strain evidence="2 3">SpK</strain>
    </source>
</reference>
<keyword evidence="1" id="KW-0732">Signal</keyword>
<proteinExistence type="predicted"/>
<dbReference type="Proteomes" id="UP000480684">
    <property type="component" value="Unassembled WGS sequence"/>
</dbReference>
<gene>
    <name evidence="2" type="ORF">G4223_00560</name>
</gene>
<feature type="signal peptide" evidence="1">
    <location>
        <begin position="1"/>
        <end position="24"/>
    </location>
</feature>
<organism evidence="2 3">
    <name type="scientific">Magnetospirillum aberrantis SpK</name>
    <dbReference type="NCBI Taxonomy" id="908842"/>
    <lineage>
        <taxon>Bacteria</taxon>
        <taxon>Pseudomonadati</taxon>
        <taxon>Pseudomonadota</taxon>
        <taxon>Alphaproteobacteria</taxon>
        <taxon>Rhodospirillales</taxon>
        <taxon>Rhodospirillaceae</taxon>
        <taxon>Magnetospirillum</taxon>
    </lineage>
</organism>
<comment type="caution">
    <text evidence="2">The sequence shown here is derived from an EMBL/GenBank/DDBJ whole genome shotgun (WGS) entry which is preliminary data.</text>
</comment>
<feature type="chain" id="PRO_5028852536" evidence="1">
    <location>
        <begin position="25"/>
        <end position="125"/>
    </location>
</feature>
<dbReference type="EMBL" id="JAAIYP010000004">
    <property type="protein sequence ID" value="NFV78607.1"/>
    <property type="molecule type" value="Genomic_DNA"/>
</dbReference>
<evidence type="ECO:0000313" key="3">
    <source>
        <dbReference type="Proteomes" id="UP000480684"/>
    </source>
</evidence>
<keyword evidence="3" id="KW-1185">Reference proteome</keyword>
<name>A0A7C9URH8_9PROT</name>
<dbReference type="AlphaFoldDB" id="A0A7C9URH8"/>